<comment type="caution">
    <text evidence="1">The sequence shown here is derived from an EMBL/GenBank/DDBJ whole genome shotgun (WGS) entry which is preliminary data.</text>
</comment>
<gene>
    <name evidence="1" type="ORF">IQ247_18875</name>
</gene>
<dbReference type="RefSeq" id="WP_193922661.1">
    <property type="nucleotide sequence ID" value="NZ_JADEWL010000069.1"/>
</dbReference>
<dbReference type="EMBL" id="JADEWL010000069">
    <property type="protein sequence ID" value="MBE9214706.1"/>
    <property type="molecule type" value="Genomic_DNA"/>
</dbReference>
<name>A0A8J7FJ36_9CYAN</name>
<protein>
    <submittedName>
        <fullName evidence="1">Uncharacterized protein</fullName>
    </submittedName>
</protein>
<sequence length="50" mass="5896">MSIIYLDRRELDIYLKITKYFYSIRIAVAAINKACCYQLLVQSFINDSTN</sequence>
<evidence type="ECO:0000313" key="2">
    <source>
        <dbReference type="Proteomes" id="UP000620559"/>
    </source>
</evidence>
<dbReference type="Proteomes" id="UP000620559">
    <property type="component" value="Unassembled WGS sequence"/>
</dbReference>
<organism evidence="1 2">
    <name type="scientific">Plectonema cf. radiosum LEGE 06105</name>
    <dbReference type="NCBI Taxonomy" id="945769"/>
    <lineage>
        <taxon>Bacteria</taxon>
        <taxon>Bacillati</taxon>
        <taxon>Cyanobacteriota</taxon>
        <taxon>Cyanophyceae</taxon>
        <taxon>Oscillatoriophycideae</taxon>
        <taxon>Oscillatoriales</taxon>
        <taxon>Microcoleaceae</taxon>
        <taxon>Plectonema</taxon>
    </lineage>
</organism>
<accession>A0A8J7FJ36</accession>
<proteinExistence type="predicted"/>
<keyword evidence="2" id="KW-1185">Reference proteome</keyword>
<evidence type="ECO:0000313" key="1">
    <source>
        <dbReference type="EMBL" id="MBE9214706.1"/>
    </source>
</evidence>
<reference evidence="1" key="1">
    <citation type="submission" date="2020-10" db="EMBL/GenBank/DDBJ databases">
        <authorList>
            <person name="Castelo-Branco R."/>
            <person name="Eusebio N."/>
            <person name="Adriana R."/>
            <person name="Vieira A."/>
            <person name="Brugerolle De Fraissinette N."/>
            <person name="Rezende De Castro R."/>
            <person name="Schneider M.P."/>
            <person name="Vasconcelos V."/>
            <person name="Leao P.N."/>
        </authorList>
    </citation>
    <scope>NUCLEOTIDE SEQUENCE</scope>
    <source>
        <strain evidence="1">LEGE 06105</strain>
    </source>
</reference>
<dbReference type="AlphaFoldDB" id="A0A8J7FJ36"/>